<gene>
    <name evidence="1" type="ORF">NLU13_2743</name>
</gene>
<accession>A0AA39GKQ1</accession>
<reference evidence="1" key="1">
    <citation type="submission" date="2022-10" db="EMBL/GenBank/DDBJ databases">
        <title>Determination and structural analysis of whole genome sequence of Sarocladium strictum F4-1.</title>
        <authorList>
            <person name="Hu L."/>
            <person name="Jiang Y."/>
        </authorList>
    </citation>
    <scope>NUCLEOTIDE SEQUENCE</scope>
    <source>
        <strain evidence="1">F4-1</strain>
    </source>
</reference>
<evidence type="ECO:0000313" key="1">
    <source>
        <dbReference type="EMBL" id="KAK0389168.1"/>
    </source>
</evidence>
<evidence type="ECO:0000313" key="2">
    <source>
        <dbReference type="Proteomes" id="UP001175261"/>
    </source>
</evidence>
<keyword evidence="2" id="KW-1185">Reference proteome</keyword>
<proteinExistence type="predicted"/>
<dbReference type="EMBL" id="JAPDFR010000002">
    <property type="protein sequence ID" value="KAK0389168.1"/>
    <property type="molecule type" value="Genomic_DNA"/>
</dbReference>
<protein>
    <submittedName>
        <fullName evidence="1">Uncharacterized protein</fullName>
    </submittedName>
</protein>
<dbReference type="GO" id="GO:0008237">
    <property type="term" value="F:metallopeptidase activity"/>
    <property type="evidence" value="ECO:0007669"/>
    <property type="project" value="InterPro"/>
</dbReference>
<dbReference type="Pfam" id="PF10462">
    <property type="entry name" value="Peptidase_M66"/>
    <property type="match status" value="1"/>
</dbReference>
<comment type="caution">
    <text evidence="1">The sequence shown here is derived from an EMBL/GenBank/DDBJ whole genome shotgun (WGS) entry which is preliminary data.</text>
</comment>
<dbReference type="Gene3D" id="3.40.390.10">
    <property type="entry name" value="Collagenase (Catalytic Domain)"/>
    <property type="match status" value="1"/>
</dbReference>
<dbReference type="SUPFAM" id="SSF55486">
    <property type="entry name" value="Metalloproteases ('zincins'), catalytic domain"/>
    <property type="match status" value="1"/>
</dbReference>
<dbReference type="AlphaFoldDB" id="A0AA39GKQ1"/>
<name>A0AA39GKQ1_SARSR</name>
<sequence length="733" mass="79374">MTDFTDLIGSIDRLRDSIEQRFNVFRNSTTGIEVTQSIQYYRSRSHLTDEADRMRDNAVTLIAHKPAVVRVYVRPPLVSPSGTPVTGRLLVERKPTLFRDWEEVITLSPWLTSTMTPLDDSYADERGNPWNSLNFRVPADKFAGQMRLTFTLDSGQITKTTISAYLVQTLRLRVIPITYSGPSTANPTPGNPATTLNLAAPNLADAQATAALALRMMPVQQTGSFSSTGALTWKLPLDDAVTSDGGCSPNWNALIDELNRIRREDGNRTDVVYYGLLPAGTPLGAVIGCGNDGIGSATVGNQRTFVHEIGHAYGFQHSPSGNVGTPDPNYPKYEPYMSASIGEYGIDIQSGDVFSPATSVDYMSYGPNRWMSLYQHERLINHPRLVPTWTRDRGGLPKVPILYDPKYSWFPEPPRPGGRWPDPRWPILDISQYTVNPVIVVKGMIDDDGNVRVDSVTRLTASPTLAGPELNWKLQLIGEKGGVVARARLTRVVKHGGQGCGCTSGTGHDGKTNELPLEFHAVIPDAQPGSALRILDDTGNEIWGRKAPESPARFASAQGRLSDDGAKLKLAWKMASRAGSDDVSAQYSSDGGETWGALVGRLCDGAAETDTTGLPAGRVLLRLLANDGFTTAVSDSFEIKVPIFAPYPAILYPSEGEDVVAWEVIEVLGSAVDQGGNPVDDELLEWLVDGDAVGSGRAVLLKLSPGDHKLTLRTHTQPSAEVTVACSAIAVNV</sequence>
<dbReference type="Proteomes" id="UP001175261">
    <property type="component" value="Unassembled WGS sequence"/>
</dbReference>
<organism evidence="1 2">
    <name type="scientific">Sarocladium strictum</name>
    <name type="common">Black bundle disease fungus</name>
    <name type="synonym">Acremonium strictum</name>
    <dbReference type="NCBI Taxonomy" id="5046"/>
    <lineage>
        <taxon>Eukaryota</taxon>
        <taxon>Fungi</taxon>
        <taxon>Dikarya</taxon>
        <taxon>Ascomycota</taxon>
        <taxon>Pezizomycotina</taxon>
        <taxon>Sordariomycetes</taxon>
        <taxon>Hypocreomycetidae</taxon>
        <taxon>Hypocreales</taxon>
        <taxon>Sarocladiaceae</taxon>
        <taxon>Sarocladium</taxon>
    </lineage>
</organism>
<dbReference type="InterPro" id="IPR024079">
    <property type="entry name" value="MetalloPept_cat_dom_sf"/>
</dbReference>